<feature type="non-terminal residue" evidence="2">
    <location>
        <position position="1"/>
    </location>
</feature>
<comment type="caution">
    <text evidence="2">The sequence shown here is derived from an EMBL/GenBank/DDBJ whole genome shotgun (WGS) entry which is preliminary data.</text>
</comment>
<keyword evidence="1" id="KW-0175">Coiled coil</keyword>
<evidence type="ECO:0000313" key="2">
    <source>
        <dbReference type="EMBL" id="ORY39148.1"/>
    </source>
</evidence>
<organism evidence="2 3">
    <name type="scientific">Rhizoclosmatium globosum</name>
    <dbReference type="NCBI Taxonomy" id="329046"/>
    <lineage>
        <taxon>Eukaryota</taxon>
        <taxon>Fungi</taxon>
        <taxon>Fungi incertae sedis</taxon>
        <taxon>Chytridiomycota</taxon>
        <taxon>Chytridiomycota incertae sedis</taxon>
        <taxon>Chytridiomycetes</taxon>
        <taxon>Chytridiales</taxon>
        <taxon>Chytriomycetaceae</taxon>
        <taxon>Rhizoclosmatium</taxon>
    </lineage>
</organism>
<dbReference type="EMBL" id="MCGO01000041">
    <property type="protein sequence ID" value="ORY39148.1"/>
    <property type="molecule type" value="Genomic_DNA"/>
</dbReference>
<protein>
    <submittedName>
        <fullName evidence="2">Uncharacterized protein</fullName>
    </submittedName>
</protein>
<evidence type="ECO:0000256" key="1">
    <source>
        <dbReference type="SAM" id="Coils"/>
    </source>
</evidence>
<proteinExistence type="predicted"/>
<feature type="coiled-coil region" evidence="1">
    <location>
        <begin position="57"/>
        <end position="105"/>
    </location>
</feature>
<reference evidence="2 3" key="1">
    <citation type="submission" date="2016-07" db="EMBL/GenBank/DDBJ databases">
        <title>Pervasive Adenine N6-methylation of Active Genes in Fungi.</title>
        <authorList>
            <consortium name="DOE Joint Genome Institute"/>
            <person name="Mondo S.J."/>
            <person name="Dannebaum R.O."/>
            <person name="Kuo R.C."/>
            <person name="Labutti K."/>
            <person name="Haridas S."/>
            <person name="Kuo A."/>
            <person name="Salamov A."/>
            <person name="Ahrendt S.R."/>
            <person name="Lipzen A."/>
            <person name="Sullivan W."/>
            <person name="Andreopoulos W.B."/>
            <person name="Clum A."/>
            <person name="Lindquist E."/>
            <person name="Daum C."/>
            <person name="Ramamoorthy G.K."/>
            <person name="Gryganskyi A."/>
            <person name="Culley D."/>
            <person name="Magnuson J.K."/>
            <person name="James T.Y."/>
            <person name="O'Malley M.A."/>
            <person name="Stajich J.E."/>
            <person name="Spatafora J.W."/>
            <person name="Visel A."/>
            <person name="Grigoriev I.V."/>
        </authorList>
    </citation>
    <scope>NUCLEOTIDE SEQUENCE [LARGE SCALE GENOMIC DNA]</scope>
    <source>
        <strain evidence="2 3">JEL800</strain>
    </source>
</reference>
<evidence type="ECO:0000313" key="3">
    <source>
        <dbReference type="Proteomes" id="UP000193642"/>
    </source>
</evidence>
<accession>A0A1Y2BWM2</accession>
<dbReference type="AlphaFoldDB" id="A0A1Y2BWM2"/>
<sequence>TRPLDSINSNVTLDTQNEAQYPNELTDTWSLDLLTDIVSGDNVGSTKPVNSAPQTETEYLKEQVQTLRQQLDSARSETKTAFESIQALERLLVASQTRCKELDAENSDTKKGNIRRVSTALSVGVWEFSKFSEYAYNL</sequence>
<dbReference type="Proteomes" id="UP000193642">
    <property type="component" value="Unassembled WGS sequence"/>
</dbReference>
<name>A0A1Y2BWM2_9FUNG</name>
<keyword evidence="3" id="KW-1185">Reference proteome</keyword>
<gene>
    <name evidence="2" type="ORF">BCR33DRAFT_720385</name>
</gene>